<dbReference type="HOGENOM" id="CLU_1032238_0_0_1"/>
<feature type="compositionally biased region" description="Polar residues" evidence="1">
    <location>
        <begin position="101"/>
        <end position="113"/>
    </location>
</feature>
<dbReference type="Proteomes" id="UP000001548">
    <property type="component" value="Unassembled WGS sequence"/>
</dbReference>
<dbReference type="VEuPathDB" id="GiardiaDB:GL50803_21201"/>
<dbReference type="GeneID" id="5698025"/>
<gene>
    <name evidence="2" type="ORF">GL50803_0021201</name>
</gene>
<dbReference type="OMA" id="PRPVKFN"/>
<keyword evidence="3" id="KW-1185">Reference proteome</keyword>
<evidence type="ECO:0000313" key="2">
    <source>
        <dbReference type="EMBL" id="KAE8304738.1"/>
    </source>
</evidence>
<evidence type="ECO:0000313" key="3">
    <source>
        <dbReference type="Proteomes" id="UP000001548"/>
    </source>
</evidence>
<dbReference type="RefSeq" id="XP_001705138.1">
    <property type="nucleotide sequence ID" value="XM_001705086.1"/>
</dbReference>
<feature type="compositionally biased region" description="Basic and acidic residues" evidence="1">
    <location>
        <begin position="198"/>
        <end position="207"/>
    </location>
</feature>
<reference evidence="2 3" key="1">
    <citation type="journal article" date="2007" name="Science">
        <title>Genomic minimalism in the early diverging intestinal parasite Giardia lamblia.</title>
        <authorList>
            <person name="Morrison H.G."/>
            <person name="McArthur A.G."/>
            <person name="Gillin F.D."/>
            <person name="Aley S.B."/>
            <person name="Adam R.D."/>
            <person name="Olsen G.J."/>
            <person name="Best A.A."/>
            <person name="Cande W.Z."/>
            <person name="Chen F."/>
            <person name="Cipriano M.J."/>
            <person name="Davids B.J."/>
            <person name="Dawson S.C."/>
            <person name="Elmendorf H.G."/>
            <person name="Hehl A.B."/>
            <person name="Holder M.E."/>
            <person name="Huse S.M."/>
            <person name="Kim U.U."/>
            <person name="Lasek-Nesselquist E."/>
            <person name="Manning G."/>
            <person name="Nigam A."/>
            <person name="Nixon J.E."/>
            <person name="Palm D."/>
            <person name="Passamaneck N.E."/>
            <person name="Prabhu A."/>
            <person name="Reich C.I."/>
            <person name="Reiner D.S."/>
            <person name="Samuelson J."/>
            <person name="Svard S.G."/>
            <person name="Sogin M.L."/>
        </authorList>
    </citation>
    <scope>NUCLEOTIDE SEQUENCE [LARGE SCALE GENOMIC DNA]</scope>
    <source>
        <strain evidence="2 3">WB C6</strain>
    </source>
</reference>
<evidence type="ECO:0000256" key="1">
    <source>
        <dbReference type="SAM" id="MobiDB-lite"/>
    </source>
</evidence>
<feature type="region of interest" description="Disordered" evidence="1">
    <location>
        <begin position="86"/>
        <end position="132"/>
    </location>
</feature>
<proteinExistence type="predicted"/>
<sequence length="270" mass="29896">MSSITVNEATLTELLQKTVKLTISNGSSFIGNIIEVHNIFCVLDNVYRETTSTALEIIPRPVKFNYDLITEMSLIDRTVDAAHGLPALPNANSPAHGGGKFSSQRPQGFTSESNRSERDAAGGNVEDGEEDLFGDLDLDAERERYKKQLAQRNFITTGAQPDESSAPLSYDSKKSFFDTLTVQKGTRRNNNNGANRFQDNRRSDRNEGSGSSGSNNVNNRRKNEQHRGHDNDGGYRNRNRNRQQSSAQADSEYRHRGTGGRPPGRFANAT</sequence>
<dbReference type="KEGG" id="gla:GL50803_0021201"/>
<name>A8BS32_GIAIC</name>
<feature type="region of interest" description="Disordered" evidence="1">
    <location>
        <begin position="180"/>
        <end position="270"/>
    </location>
</feature>
<dbReference type="AlphaFoldDB" id="A8BS32"/>
<protein>
    <submittedName>
        <fullName evidence="2">Uncharacterized protein</fullName>
    </submittedName>
</protein>
<accession>A8BS32</accession>
<dbReference type="EMBL" id="AACB03000001">
    <property type="protein sequence ID" value="KAE8304738.1"/>
    <property type="molecule type" value="Genomic_DNA"/>
</dbReference>
<feature type="compositionally biased region" description="Basic and acidic residues" evidence="1">
    <location>
        <begin position="221"/>
        <end position="235"/>
    </location>
</feature>
<feature type="compositionally biased region" description="Low complexity" evidence="1">
    <location>
        <begin position="208"/>
        <end position="218"/>
    </location>
</feature>
<feature type="compositionally biased region" description="Low complexity" evidence="1">
    <location>
        <begin position="188"/>
        <end position="197"/>
    </location>
</feature>
<comment type="caution">
    <text evidence="2">The sequence shown here is derived from an EMBL/GenBank/DDBJ whole genome shotgun (WGS) entry which is preliminary data.</text>
</comment>
<organism evidence="2 3">
    <name type="scientific">Giardia intestinalis (strain ATCC 50803 / WB clone C6)</name>
    <name type="common">Giardia lamblia</name>
    <dbReference type="NCBI Taxonomy" id="184922"/>
    <lineage>
        <taxon>Eukaryota</taxon>
        <taxon>Metamonada</taxon>
        <taxon>Diplomonadida</taxon>
        <taxon>Hexamitidae</taxon>
        <taxon>Giardiinae</taxon>
        <taxon>Giardia</taxon>
    </lineage>
</organism>